<sequence>MFRLRLNDQDVFYKHFTFPGGEEHIKIQKAGIPVGKIQTVVIDAHIKSSADFIELALLVNAVRGLGNVDRLTTFHAYIPYFPYARQDRHCDFGEPLSVKWAAEFINSMNFDRVAIKDPHSHVVSSLINNVHVVPQDYIARQYLGWFIRGNNAVLVAPDGGAAKKTETLSLSLDGVPVVYGHKNRDTKTGEIIGVSITNPELIKDRYLVVVDDICDGGRTFVELGKELQKHEPKHMTLFVTHGIFSKGLSVFDGIYDAVYADTVWWENITADGIPFKTENTGRVK</sequence>
<gene>
    <name evidence="4" type="ORF">CPT_Menlow_101</name>
</gene>
<evidence type="ECO:0000256" key="1">
    <source>
        <dbReference type="ARBA" id="ARBA00022727"/>
    </source>
</evidence>
<dbReference type="PANTHER" id="PTHR10210">
    <property type="entry name" value="RIBOSE-PHOSPHATE DIPHOSPHOKINASE FAMILY MEMBER"/>
    <property type="match status" value="1"/>
</dbReference>
<feature type="domain" description="Phosphoribosyltransferase" evidence="2">
    <location>
        <begin position="141"/>
        <end position="240"/>
    </location>
</feature>
<dbReference type="CDD" id="cd06223">
    <property type="entry name" value="PRTases_typeI"/>
    <property type="match status" value="1"/>
</dbReference>
<dbReference type="Pfam" id="PF13793">
    <property type="entry name" value="Pribosyltran_N"/>
    <property type="match status" value="1"/>
</dbReference>
<dbReference type="GO" id="GO:0004749">
    <property type="term" value="F:ribose phosphate diphosphokinase activity"/>
    <property type="evidence" value="ECO:0007669"/>
    <property type="project" value="TreeGrafter"/>
</dbReference>
<dbReference type="GO" id="GO:0016301">
    <property type="term" value="F:kinase activity"/>
    <property type="evidence" value="ECO:0007669"/>
    <property type="project" value="UniProtKB-KW"/>
</dbReference>
<dbReference type="GO" id="GO:0000287">
    <property type="term" value="F:magnesium ion binding"/>
    <property type="evidence" value="ECO:0007669"/>
    <property type="project" value="InterPro"/>
</dbReference>
<dbReference type="GO" id="GO:0002189">
    <property type="term" value="C:ribose phosphate diphosphokinase complex"/>
    <property type="evidence" value="ECO:0007669"/>
    <property type="project" value="TreeGrafter"/>
</dbReference>
<name>A0A2H5BNC7_9CAUD</name>
<organism evidence="4 5">
    <name type="scientific">Klebsiella phage Menlow</name>
    <dbReference type="NCBI Taxonomy" id="2054273"/>
    <lineage>
        <taxon>Viruses</taxon>
        <taxon>Duplodnaviria</taxon>
        <taxon>Heunggongvirae</taxon>
        <taxon>Uroviricota</taxon>
        <taxon>Caudoviricetes</taxon>
        <taxon>Pantevenvirales</taxon>
        <taxon>Ackermannviridae</taxon>
        <taxon>Taipeivirus</taxon>
        <taxon>Taipeivirus menlow</taxon>
    </lineage>
</organism>
<keyword evidence="4" id="KW-0418">Kinase</keyword>
<dbReference type="Pfam" id="PF00156">
    <property type="entry name" value="Pribosyltran"/>
    <property type="match status" value="1"/>
</dbReference>
<dbReference type="SMART" id="SM01400">
    <property type="entry name" value="Pribosyltran_N"/>
    <property type="match status" value="1"/>
</dbReference>
<dbReference type="InterPro" id="IPR000836">
    <property type="entry name" value="PRTase_dom"/>
</dbReference>
<dbReference type="InterPro" id="IPR029057">
    <property type="entry name" value="PRTase-like"/>
</dbReference>
<protein>
    <submittedName>
        <fullName evidence="4">Ribose-phosphate pyrophosphokinase</fullName>
    </submittedName>
</protein>
<dbReference type="GO" id="GO:0006164">
    <property type="term" value="P:purine nucleotide biosynthetic process"/>
    <property type="evidence" value="ECO:0007669"/>
    <property type="project" value="TreeGrafter"/>
</dbReference>
<dbReference type="PANTHER" id="PTHR10210:SF41">
    <property type="entry name" value="RIBOSE-PHOSPHATE PYROPHOSPHOKINASE 1, CHLOROPLASTIC"/>
    <property type="match status" value="1"/>
</dbReference>
<dbReference type="Gene3D" id="3.40.50.2020">
    <property type="match status" value="2"/>
</dbReference>
<keyword evidence="1" id="KW-0545">Nucleotide biosynthesis</keyword>
<dbReference type="GO" id="GO:0006015">
    <property type="term" value="P:5-phosphoribose 1-diphosphate biosynthetic process"/>
    <property type="evidence" value="ECO:0007669"/>
    <property type="project" value="TreeGrafter"/>
</dbReference>
<dbReference type="SUPFAM" id="SSF53271">
    <property type="entry name" value="PRTase-like"/>
    <property type="match status" value="1"/>
</dbReference>
<evidence type="ECO:0000259" key="3">
    <source>
        <dbReference type="Pfam" id="PF13793"/>
    </source>
</evidence>
<dbReference type="InterPro" id="IPR005946">
    <property type="entry name" value="Rib-P_diPkinase"/>
</dbReference>
<keyword evidence="4" id="KW-0808">Transferase</keyword>
<proteinExistence type="predicted"/>
<dbReference type="InterPro" id="IPR029099">
    <property type="entry name" value="Pribosyltran_N"/>
</dbReference>
<feature type="domain" description="Ribose-phosphate pyrophosphokinase N-terminal" evidence="3">
    <location>
        <begin position="17"/>
        <end position="107"/>
    </location>
</feature>
<dbReference type="Proteomes" id="UP000241701">
    <property type="component" value="Segment"/>
</dbReference>
<evidence type="ECO:0000313" key="4">
    <source>
        <dbReference type="EMBL" id="AUG87802.1"/>
    </source>
</evidence>
<evidence type="ECO:0000313" key="5">
    <source>
        <dbReference type="Proteomes" id="UP000241701"/>
    </source>
</evidence>
<dbReference type="EMBL" id="MG428990">
    <property type="protein sequence ID" value="AUG87802.1"/>
    <property type="molecule type" value="Genomic_DNA"/>
</dbReference>
<accession>A0A2H5BNC7</accession>
<evidence type="ECO:0000259" key="2">
    <source>
        <dbReference type="Pfam" id="PF00156"/>
    </source>
</evidence>
<reference evidence="5" key="1">
    <citation type="submission" date="2017-11" db="EMBL/GenBank/DDBJ databases">
        <title>Complete Genome of Klebsiella pneumoniae Myophage Menlow.</title>
        <authorList>
            <person name="Newkirk H.N."/>
            <person name="Lessor L."/>
            <person name="Liu M."/>
        </authorList>
    </citation>
    <scope>NUCLEOTIDE SEQUENCE [LARGE SCALE GENOMIC DNA]</scope>
</reference>
<keyword evidence="5" id="KW-1185">Reference proteome</keyword>